<sequence>MMVLVSTSSVSQSMLVQKLLFEKRGRGNEGCQGIIYLISSMSIYLSQS</sequence>
<organism evidence="1">
    <name type="scientific">Rhizophora mucronata</name>
    <name type="common">Asiatic mangrove</name>
    <dbReference type="NCBI Taxonomy" id="61149"/>
    <lineage>
        <taxon>Eukaryota</taxon>
        <taxon>Viridiplantae</taxon>
        <taxon>Streptophyta</taxon>
        <taxon>Embryophyta</taxon>
        <taxon>Tracheophyta</taxon>
        <taxon>Spermatophyta</taxon>
        <taxon>Magnoliopsida</taxon>
        <taxon>eudicotyledons</taxon>
        <taxon>Gunneridae</taxon>
        <taxon>Pentapetalae</taxon>
        <taxon>rosids</taxon>
        <taxon>fabids</taxon>
        <taxon>Malpighiales</taxon>
        <taxon>Rhizophoraceae</taxon>
        <taxon>Rhizophora</taxon>
    </lineage>
</organism>
<protein>
    <submittedName>
        <fullName evidence="1">Uncharacterized protein</fullName>
    </submittedName>
</protein>
<reference evidence="1" key="1">
    <citation type="submission" date="2018-02" db="EMBL/GenBank/DDBJ databases">
        <title>Rhizophora mucronata_Transcriptome.</title>
        <authorList>
            <person name="Meera S.P."/>
            <person name="Sreeshan A."/>
            <person name="Augustine A."/>
        </authorList>
    </citation>
    <scope>NUCLEOTIDE SEQUENCE</scope>
    <source>
        <tissue evidence="1">Leaf</tissue>
    </source>
</reference>
<dbReference type="AlphaFoldDB" id="A0A2P2NKX9"/>
<proteinExistence type="predicted"/>
<dbReference type="EMBL" id="GGEC01062610">
    <property type="protein sequence ID" value="MBX43094.1"/>
    <property type="molecule type" value="Transcribed_RNA"/>
</dbReference>
<name>A0A2P2NKX9_RHIMU</name>
<evidence type="ECO:0000313" key="1">
    <source>
        <dbReference type="EMBL" id="MBX43094.1"/>
    </source>
</evidence>
<accession>A0A2P2NKX9</accession>